<dbReference type="AlphaFoldDB" id="A0A1G6WV68"/>
<dbReference type="EMBL" id="FMZP01000040">
    <property type="protein sequence ID" value="SDD69097.1"/>
    <property type="molecule type" value="Genomic_DNA"/>
</dbReference>
<sequence>MVKYQFQIDDEKWDKWKETVPRTKSLEQRLIELIEADTDGRVIEDDSTEQK</sequence>
<organism evidence="1 2">
    <name type="scientific">Natrinema hispanicum</name>
    <dbReference type="NCBI Taxonomy" id="392421"/>
    <lineage>
        <taxon>Archaea</taxon>
        <taxon>Methanobacteriati</taxon>
        <taxon>Methanobacteriota</taxon>
        <taxon>Stenosarchaea group</taxon>
        <taxon>Halobacteria</taxon>
        <taxon>Halobacteriales</taxon>
        <taxon>Natrialbaceae</taxon>
        <taxon>Natrinema</taxon>
    </lineage>
</organism>
<dbReference type="Proteomes" id="UP000324021">
    <property type="component" value="Unassembled WGS sequence"/>
</dbReference>
<protein>
    <submittedName>
        <fullName evidence="1">Uncharacterized protein</fullName>
    </submittedName>
</protein>
<evidence type="ECO:0000313" key="2">
    <source>
        <dbReference type="Proteomes" id="UP000324021"/>
    </source>
</evidence>
<gene>
    <name evidence="1" type="ORF">SAMN05192552_10407</name>
</gene>
<name>A0A1G6WV68_9EURY</name>
<accession>A0A1G6WV68</accession>
<reference evidence="1 2" key="1">
    <citation type="submission" date="2016-10" db="EMBL/GenBank/DDBJ databases">
        <authorList>
            <person name="Varghese N."/>
            <person name="Submissions S."/>
        </authorList>
    </citation>
    <scope>NUCLEOTIDE SEQUENCE [LARGE SCALE GENOMIC DNA]</scope>
    <source>
        <strain evidence="1 2">CDM_1</strain>
    </source>
</reference>
<evidence type="ECO:0000313" key="1">
    <source>
        <dbReference type="EMBL" id="SDD69097.1"/>
    </source>
</evidence>
<proteinExistence type="predicted"/>